<feature type="compositionally biased region" description="Basic and acidic residues" evidence="4">
    <location>
        <begin position="168"/>
        <end position="178"/>
    </location>
</feature>
<accession>A0ABQ9DKS2</accession>
<evidence type="ECO:0000313" key="5">
    <source>
        <dbReference type="EMBL" id="KAJ7420569.1"/>
    </source>
</evidence>
<feature type="compositionally biased region" description="Polar residues" evidence="4">
    <location>
        <begin position="122"/>
        <end position="133"/>
    </location>
</feature>
<dbReference type="EMBL" id="WHWB01033313">
    <property type="protein sequence ID" value="KAJ7420569.1"/>
    <property type="molecule type" value="Genomic_DNA"/>
</dbReference>
<dbReference type="Proteomes" id="UP001145742">
    <property type="component" value="Unassembled WGS sequence"/>
</dbReference>
<sequence>MSSLVMDPSSKPLDSTFQQTGGGQLGPYRAASFPVPTCAAPPRPGDIADVSQVSGVLQQCLFRVGGDETCLYDPNFLDVCNPPLAPDTTYRFKYVLIDSTEGIVKGQTLWSDPIKTRRGASQGKQSQEGNTCGTVEMKQEGRSWRTLWAPEESQDSKEQDLGGSEMDSPERATIRSEQKSRKFLKSLARKRPQELLAVLGTGVSAAVAPGVPALRSWRGCIEAVLAAAEQLEVLHPADLAEFRGKVAKERDLLVVAHDLIRKMSPRTGDTKPNFFQDCLMEVFDNLEQHIQNPVVLQSILRLMERGTMVLTTNYDNLLEIFGQQQGKPMESLDLKDKDKEVLQNLYRTKSFLFLGCGETLRDQIFQALFLYTVKNKVDLEHYMLVLKENEDHFFKLQADMLLHGIKVVSYGDCFQQFPEYVQDLTAQICQAEESRNFT</sequence>
<dbReference type="InterPro" id="IPR038916">
    <property type="entry name" value="FAM118"/>
</dbReference>
<comment type="similarity">
    <text evidence="1">Belongs to the FAM118 family.</text>
</comment>
<evidence type="ECO:0000256" key="2">
    <source>
        <dbReference type="ARBA" id="ARBA00022553"/>
    </source>
</evidence>
<proteinExistence type="inferred from homology"/>
<evidence type="ECO:0000256" key="4">
    <source>
        <dbReference type="SAM" id="MobiDB-lite"/>
    </source>
</evidence>
<protein>
    <submittedName>
        <fullName evidence="5">Protein FAM118A</fullName>
    </submittedName>
</protein>
<organism evidence="5 6">
    <name type="scientific">Willisornis vidua</name>
    <name type="common">Xingu scale-backed antbird</name>
    <dbReference type="NCBI Taxonomy" id="1566151"/>
    <lineage>
        <taxon>Eukaryota</taxon>
        <taxon>Metazoa</taxon>
        <taxon>Chordata</taxon>
        <taxon>Craniata</taxon>
        <taxon>Vertebrata</taxon>
        <taxon>Euteleostomi</taxon>
        <taxon>Archelosauria</taxon>
        <taxon>Archosauria</taxon>
        <taxon>Dinosauria</taxon>
        <taxon>Saurischia</taxon>
        <taxon>Theropoda</taxon>
        <taxon>Coelurosauria</taxon>
        <taxon>Aves</taxon>
        <taxon>Neognathae</taxon>
        <taxon>Neoaves</taxon>
        <taxon>Telluraves</taxon>
        <taxon>Australaves</taxon>
        <taxon>Passeriformes</taxon>
        <taxon>Thamnophilidae</taxon>
        <taxon>Willisornis</taxon>
    </lineage>
</organism>
<comment type="caution">
    <text evidence="5">The sequence shown here is derived from an EMBL/GenBank/DDBJ whole genome shotgun (WGS) entry which is preliminary data.</text>
</comment>
<keyword evidence="3" id="KW-0007">Acetylation</keyword>
<name>A0ABQ9DKS2_9PASS</name>
<evidence type="ECO:0000256" key="3">
    <source>
        <dbReference type="ARBA" id="ARBA00022990"/>
    </source>
</evidence>
<evidence type="ECO:0000313" key="6">
    <source>
        <dbReference type="Proteomes" id="UP001145742"/>
    </source>
</evidence>
<evidence type="ECO:0000256" key="1">
    <source>
        <dbReference type="ARBA" id="ARBA00006491"/>
    </source>
</evidence>
<keyword evidence="6" id="KW-1185">Reference proteome</keyword>
<reference evidence="5" key="1">
    <citation type="submission" date="2019-10" db="EMBL/GenBank/DDBJ databases">
        <authorList>
            <person name="Soares A.E.R."/>
            <person name="Aleixo A."/>
            <person name="Schneider P."/>
            <person name="Miyaki C.Y."/>
            <person name="Schneider M.P."/>
            <person name="Mello C."/>
            <person name="Vasconcelos A.T.R."/>
        </authorList>
    </citation>
    <scope>NUCLEOTIDE SEQUENCE</scope>
    <source>
        <tissue evidence="5">Muscle</tissue>
    </source>
</reference>
<feature type="region of interest" description="Disordered" evidence="4">
    <location>
        <begin position="1"/>
        <end position="21"/>
    </location>
</feature>
<feature type="region of interest" description="Disordered" evidence="4">
    <location>
        <begin position="116"/>
        <end position="178"/>
    </location>
</feature>
<gene>
    <name evidence="5" type="primary">FAM118A</name>
    <name evidence="5" type="ORF">WISP_47755</name>
</gene>
<dbReference type="PANTHER" id="PTHR28623">
    <property type="entry name" value="PROTEIN FAM118B"/>
    <property type="match status" value="1"/>
</dbReference>
<keyword evidence="2" id="KW-0597">Phosphoprotein</keyword>
<dbReference type="PANTHER" id="PTHR28623:SF2">
    <property type="entry name" value="PROTEIN FAM118A"/>
    <property type="match status" value="1"/>
</dbReference>